<dbReference type="GO" id="GO:0016042">
    <property type="term" value="P:lipid catabolic process"/>
    <property type="evidence" value="ECO:0007669"/>
    <property type="project" value="InterPro"/>
</dbReference>
<dbReference type="Gene3D" id="3.40.720.10">
    <property type="entry name" value="Alkaline Phosphatase, subunit A"/>
    <property type="match status" value="2"/>
</dbReference>
<sequence>MHHPRRDFLKQAAILSGTAGLSGLLPESVQKAFAINPEAGTTYLDAEHVVILMQENRSFDHAYGTLQGVRGYSDPRAILLPNGRKVWFQANAEGRTYAPYRLNIRDTKATWMSALPHSWENQVDARNNGRYDGWLDAKKSGNPEYAQLPLTLGHYNREDLPFYYALADAFTVCDQNFCSSLTGTTPNRLYLWTGTIRDPRKPEAIANVRNENVDYTAEVDWTTFPERVEDLGVSWKIYQNEISLPCGFEGEEYGWLSNFTDNPIEWFSQYKVKFHAPYYRFIEKYSKVVPENIQRLEKKLAGLTESDREYKETQRALLQQKKWQETITADLVTYAPANYERLSQREKNIHEKAFTTNTGDADYHQLASITYDDNGTRREMKVPKGDVLHQFREDVKTGKLPTVSWVVAPEKFSDHPSVPWYGAWYISEMLDILTSKPDVWKKTIFILAYDENDGYFDHVPPFVPPHPDKPETGKISAGIDTRTEFVTAEQEAGRPNGRTGPIGLGFRVPLVIASPWSRGGFVNSEVFDHTSVLRLLENFLSHKTGKTVRETNISDWRREICGDLSSVFRPYNGEKIGLPASVDRDPFLAGIHQAQFRRLPTDFHSFSEEDFKTGKAASYLPKQEKGIRASCALPYELSAHGERKDGGVFVHFESAGASAPFAVYDIKANANRHYTVRKGDRLSDGWNTDAELHVYGPNGFFRSFAGLLPVLDVRCYYQKDGKGRPTGALVLKLKNTGDPIALELVHLAYGYKNQSFTLKKGEEKTLVLKLSDSHHWYDFRIQSKQIPAYSQQFAGRVETGSHGFTDPQLGS</sequence>
<comment type="similarity">
    <text evidence="1">Belongs to the bacterial phospholipase C family.</text>
</comment>
<evidence type="ECO:0000259" key="4">
    <source>
        <dbReference type="Pfam" id="PF05506"/>
    </source>
</evidence>
<dbReference type="InterPro" id="IPR006311">
    <property type="entry name" value="TAT_signal"/>
</dbReference>
<gene>
    <name evidence="5" type="ORF">SAMN04488090_0505</name>
</gene>
<dbReference type="Pfam" id="PF04185">
    <property type="entry name" value="Phosphoesterase"/>
    <property type="match status" value="2"/>
</dbReference>
<dbReference type="Proteomes" id="UP000198901">
    <property type="component" value="Unassembled WGS sequence"/>
</dbReference>
<dbReference type="Pfam" id="PF05506">
    <property type="entry name" value="PLipase_C_C"/>
    <property type="match status" value="2"/>
</dbReference>
<protein>
    <recommendedName>
        <fullName evidence="2">phospholipase C</fullName>
        <ecNumber evidence="2">3.1.4.3</ecNumber>
    </recommendedName>
</protein>
<dbReference type="InterPro" id="IPR017767">
    <property type="entry name" value="PC-PLC"/>
</dbReference>
<dbReference type="EC" id="3.1.4.3" evidence="2"/>
<evidence type="ECO:0000313" key="5">
    <source>
        <dbReference type="EMBL" id="SDL25284.1"/>
    </source>
</evidence>
<evidence type="ECO:0000313" key="6">
    <source>
        <dbReference type="Proteomes" id="UP000198901"/>
    </source>
</evidence>
<keyword evidence="6" id="KW-1185">Reference proteome</keyword>
<evidence type="ECO:0000256" key="1">
    <source>
        <dbReference type="ARBA" id="ARBA00009717"/>
    </source>
</evidence>
<accession>A0A1G9IKA4</accession>
<feature type="domain" description="Bacterial phospholipase C C-terminal" evidence="4">
    <location>
        <begin position="715"/>
        <end position="796"/>
    </location>
</feature>
<feature type="domain" description="Bacterial phospholipase C C-terminal" evidence="4">
    <location>
        <begin position="630"/>
        <end position="706"/>
    </location>
</feature>
<dbReference type="NCBIfam" id="TIGR03396">
    <property type="entry name" value="PC_PLC"/>
    <property type="match status" value="1"/>
</dbReference>
<dbReference type="NCBIfam" id="TIGR01409">
    <property type="entry name" value="TAT_signal_seq"/>
    <property type="match status" value="1"/>
</dbReference>
<keyword evidence="3" id="KW-0378">Hydrolase</keyword>
<dbReference type="PROSITE" id="PS51318">
    <property type="entry name" value="TAT"/>
    <property type="match status" value="1"/>
</dbReference>
<proteinExistence type="inferred from homology"/>
<dbReference type="PANTHER" id="PTHR31956">
    <property type="entry name" value="NON-SPECIFIC PHOSPHOLIPASE C4-RELATED"/>
    <property type="match status" value="1"/>
</dbReference>
<dbReference type="RefSeq" id="WP_093197280.1">
    <property type="nucleotide sequence ID" value="NZ_FNGS01000001.1"/>
</dbReference>
<dbReference type="InterPro" id="IPR007312">
    <property type="entry name" value="Phosphoesterase"/>
</dbReference>
<name>A0A1G9IKA4_9BACT</name>
<dbReference type="STRING" id="563176.SAMN04488090_0505"/>
<reference evidence="5 6" key="1">
    <citation type="submission" date="2016-10" db="EMBL/GenBank/DDBJ databases">
        <authorList>
            <person name="de Groot N.N."/>
        </authorList>
    </citation>
    <scope>NUCLEOTIDE SEQUENCE [LARGE SCALE GENOMIC DNA]</scope>
    <source>
        <strain evidence="5 6">DSM 21668</strain>
    </source>
</reference>
<evidence type="ECO:0000256" key="2">
    <source>
        <dbReference type="ARBA" id="ARBA00012018"/>
    </source>
</evidence>
<dbReference type="GO" id="GO:0034480">
    <property type="term" value="F:phosphatidylcholine phospholipase C activity"/>
    <property type="evidence" value="ECO:0007669"/>
    <property type="project" value="UniProtKB-EC"/>
</dbReference>
<dbReference type="EMBL" id="FNGS01000001">
    <property type="protein sequence ID" value="SDL25284.1"/>
    <property type="molecule type" value="Genomic_DNA"/>
</dbReference>
<dbReference type="PANTHER" id="PTHR31956:SF1">
    <property type="entry name" value="NON-SPECIFIC PHOSPHOLIPASE C1"/>
    <property type="match status" value="1"/>
</dbReference>
<dbReference type="InterPro" id="IPR019546">
    <property type="entry name" value="TAT_signal_bac_arc"/>
</dbReference>
<organism evidence="5 6">
    <name type="scientific">Siphonobacter aquaeclarae</name>
    <dbReference type="NCBI Taxonomy" id="563176"/>
    <lineage>
        <taxon>Bacteria</taxon>
        <taxon>Pseudomonadati</taxon>
        <taxon>Bacteroidota</taxon>
        <taxon>Cytophagia</taxon>
        <taxon>Cytophagales</taxon>
        <taxon>Cytophagaceae</taxon>
        <taxon>Siphonobacter</taxon>
    </lineage>
</organism>
<dbReference type="InterPro" id="IPR017850">
    <property type="entry name" value="Alkaline_phosphatase_core_sf"/>
</dbReference>
<dbReference type="OrthoDB" id="980947at2"/>
<evidence type="ECO:0000256" key="3">
    <source>
        <dbReference type="ARBA" id="ARBA00022801"/>
    </source>
</evidence>
<dbReference type="InterPro" id="IPR008475">
    <property type="entry name" value="PLipase_C_C"/>
</dbReference>
<dbReference type="AlphaFoldDB" id="A0A1G9IKA4"/>